<organism evidence="2 3">
    <name type="scientific">Polarella glacialis</name>
    <name type="common">Dinoflagellate</name>
    <dbReference type="NCBI Taxonomy" id="89957"/>
    <lineage>
        <taxon>Eukaryota</taxon>
        <taxon>Sar</taxon>
        <taxon>Alveolata</taxon>
        <taxon>Dinophyceae</taxon>
        <taxon>Suessiales</taxon>
        <taxon>Suessiaceae</taxon>
        <taxon>Polarella</taxon>
    </lineage>
</organism>
<sequence>MASSNLDSEAVFEERALEIGLLPDEMAVLRGRSWATFARLGFSCNYSPGAADEGPLLQIASLVTGVGAADPPPDRLPVIRRLFFESFTLAAADLKRRVETTGEEAPRRLAIPERTSRHARQAARLTGLTLIGELQVSNGLVDLVVAVVEDNQLRYVRWEQCTKREQEVMGLKLDRVWKPDSNGIVKQTHVLEAISADVSSDLLLKYALQRGSLALDQARLISHDDMEKWSATLLSAFLKVPPQGYLKVSLEQLYRADLDLFTFTMRAARRGIRPTPGNLRPLTVALVAAISATEVRLLLQPLQGTGGHAGGASAGGKRLAERSCPQTCGRDPESEAKGKGNLSVPFVKMPKDLLGLNPFTEDGDLICFDFNLAGCVKAKPGERCNRGVHVKMVKKQCRLADTLDESRVGDDCNVRPIPAAAVLGGYSCCAKRTAELAFAPSSAAASSSSFVHDADVAAGGQSRPVASGDDKGRLTTAGPSNDRPKPPAFMLCCVGSRPDKEQAHTITPVRSIDLTKASGWEILISLLKEGRLLHVHAAPPCGAASRAREKPLPAAVVRQGAPVPKPLRSEAHPEGFPGLSGNDLARVLAANAIYEQLADFLLAAHRAGVTWSVENPTRSYLWRTRWFRRLVRLTGAFEVKFQSCMHGGQRGKWSTFLTTLVELRSLEKLHVTASMHTCLGECMQPRKVGSSISLRRRNIPSFFASALPPQWQARGSATPQVIPEFAEVVTRPVKRADSPELLPFVGKPLPAAWASKLGVPLNTRLIDLSLFPGGDDGAEVSLGLFRFPEQFLERDSELEHPFDGQAVVDPDTRLAIFRLLTCSREAINAEREAQFAKYEAIAASWAGIEKDMHDALPPHREKIMHDQKFALFEVMCKDAKVKDPHLLKLLTSGIDLAGIAPETGYFPPRVKEPAMDAEQVMKASKWIRRALRAKSGSSGSRELDEAVWETTCEEEKQGWLPFSEDELTKLLGPLWVVSRRLGLRLGDKIRCLDDLSESLANAAFGALESVSLGGVDEIASIARAWAQMIKDNGEVILVGAAGETITGFLHSGWTVAEARAIGGRTLDLDAAYRQVLVARSSLCAAVLQVLNPATGKQELFISESLPFGASASVIGFNRFAAAIRQIGCRLFALPWSAYFDDFTQIDALASGDGAQQVAERFMALIGWKVSVKPRKNLLQQVSIRWASPSNLADAPSGEIRVCNKVGRLEEIDADIERMLAQGSMSCPEAASLRGRLAYSEAQVFAKMGGLVTQALKARAAGNSASAFIDDELNENSRGISQFLRLSKPRTLLCH</sequence>
<proteinExistence type="predicted"/>
<evidence type="ECO:0000313" key="3">
    <source>
        <dbReference type="Proteomes" id="UP000654075"/>
    </source>
</evidence>
<dbReference type="OMA" id="HYTERRT"/>
<gene>
    <name evidence="2" type="ORF">PGLA1383_LOCUS49208</name>
</gene>
<protein>
    <submittedName>
        <fullName evidence="2">Uncharacterized protein</fullName>
    </submittedName>
</protein>
<dbReference type="EMBL" id="CAJNNV010030713">
    <property type="protein sequence ID" value="CAE8633300.1"/>
    <property type="molecule type" value="Genomic_DNA"/>
</dbReference>
<feature type="non-terminal residue" evidence="2">
    <location>
        <position position="1"/>
    </location>
</feature>
<dbReference type="Proteomes" id="UP000654075">
    <property type="component" value="Unassembled WGS sequence"/>
</dbReference>
<accession>A0A813H6U9</accession>
<keyword evidence="3" id="KW-1185">Reference proteome</keyword>
<evidence type="ECO:0000256" key="1">
    <source>
        <dbReference type="SAM" id="MobiDB-lite"/>
    </source>
</evidence>
<dbReference type="OrthoDB" id="419143at2759"/>
<name>A0A813H6U9_POLGL</name>
<feature type="region of interest" description="Disordered" evidence="1">
    <location>
        <begin position="459"/>
        <end position="485"/>
    </location>
</feature>
<feature type="region of interest" description="Disordered" evidence="1">
    <location>
        <begin position="307"/>
        <end position="341"/>
    </location>
</feature>
<evidence type="ECO:0000313" key="2">
    <source>
        <dbReference type="EMBL" id="CAE8633300.1"/>
    </source>
</evidence>
<reference evidence="2" key="1">
    <citation type="submission" date="2021-02" db="EMBL/GenBank/DDBJ databases">
        <authorList>
            <person name="Dougan E. K."/>
            <person name="Rhodes N."/>
            <person name="Thang M."/>
            <person name="Chan C."/>
        </authorList>
    </citation>
    <scope>NUCLEOTIDE SEQUENCE</scope>
</reference>
<comment type="caution">
    <text evidence="2">The sequence shown here is derived from an EMBL/GenBank/DDBJ whole genome shotgun (WGS) entry which is preliminary data.</text>
</comment>